<dbReference type="Pfam" id="PF20090">
    <property type="entry name" value="DUF6482"/>
    <property type="match status" value="1"/>
</dbReference>
<proteinExistence type="predicted"/>
<name>S2KQD2_LITA3</name>
<comment type="caution">
    <text evidence="1">The sequence shown here is derived from an EMBL/GenBank/DDBJ whole genome shotgun (WGS) entry which is preliminary data.</text>
</comment>
<dbReference type="PATRIC" id="fig|1121939.11.peg.2118"/>
<protein>
    <recommendedName>
        <fullName evidence="3">Cation transporter</fullName>
    </recommendedName>
</protein>
<evidence type="ECO:0000313" key="1">
    <source>
        <dbReference type="EMBL" id="EPC02688.1"/>
    </source>
</evidence>
<gene>
    <name evidence="1" type="ORF">L861_10105</name>
</gene>
<dbReference type="OrthoDB" id="6164372at2"/>
<dbReference type="InterPro" id="IPR045508">
    <property type="entry name" value="DUF6482"/>
</dbReference>
<dbReference type="Proteomes" id="UP000014463">
    <property type="component" value="Unassembled WGS sequence"/>
</dbReference>
<dbReference type="EMBL" id="ASTJ01000024">
    <property type="protein sequence ID" value="EPC02688.1"/>
    <property type="molecule type" value="Genomic_DNA"/>
</dbReference>
<reference evidence="1 2" key="1">
    <citation type="journal article" date="2013" name="Genome Announc.">
        <title>Draft genome sequence of the moderately halophilic gammaproteobacterium Halomonas anticariensis FP35.</title>
        <authorList>
            <person name="Tahrioui A."/>
            <person name="Quesada E."/>
            <person name="Llamas I."/>
        </authorList>
    </citation>
    <scope>NUCLEOTIDE SEQUENCE [LARGE SCALE GENOMIC DNA]</scope>
    <source>
        <strain evidence="2">DSM 16096 / CECT 5854 / LMG 22089 / FP35</strain>
    </source>
</reference>
<evidence type="ECO:0000313" key="2">
    <source>
        <dbReference type="Proteomes" id="UP000014463"/>
    </source>
</evidence>
<dbReference type="RefSeq" id="WP_016416624.1">
    <property type="nucleotide sequence ID" value="NZ_AUAB01000002.1"/>
</dbReference>
<dbReference type="AlphaFoldDB" id="S2KQD2"/>
<keyword evidence="2" id="KW-1185">Reference proteome</keyword>
<organism evidence="1 2">
    <name type="scientific">Litchfieldella anticariensis (strain DSM 16096 / CECT 5854 / CIP 108499 / LMG 22089 / FP35)</name>
    <name type="common">Halomonas anticariensis</name>
    <dbReference type="NCBI Taxonomy" id="1121939"/>
    <lineage>
        <taxon>Bacteria</taxon>
        <taxon>Pseudomonadati</taxon>
        <taxon>Pseudomonadota</taxon>
        <taxon>Gammaproteobacteria</taxon>
        <taxon>Oceanospirillales</taxon>
        <taxon>Halomonadaceae</taxon>
        <taxon>Litchfieldella</taxon>
    </lineage>
</organism>
<accession>S2KQD2</accession>
<sequence>MTTRPDTLENVTQQQLRSMAHQNPPPQVELCSCRAGVYLVHLHDGSKSYQLVDNHQMPLHFHAIEEAKDLLRPLGFTHGTLTFIDDSDEMIGTAMDRVSSEDALKNGTRIGF</sequence>
<evidence type="ECO:0008006" key="3">
    <source>
        <dbReference type="Google" id="ProtNLM"/>
    </source>
</evidence>
<dbReference type="STRING" id="1121939.L861_10105"/>